<dbReference type="PROSITE" id="PS51635">
    <property type="entry name" value="PNPLA"/>
    <property type="match status" value="1"/>
</dbReference>
<evidence type="ECO:0000259" key="4">
    <source>
        <dbReference type="PROSITE" id="PS51635"/>
    </source>
</evidence>
<comment type="caution">
    <text evidence="2">Lacks conserved residue(s) required for the propagation of feature annotation.</text>
</comment>
<keyword evidence="6" id="KW-1185">Reference proteome</keyword>
<name>W9GTD1_9MICO</name>
<dbReference type="PANTHER" id="PTHR24138:SF10">
    <property type="entry name" value="PHOSPHOLIPASE A2"/>
    <property type="match status" value="1"/>
</dbReference>
<sequence length="371" mass="39553">MGVVPASSTGAGEENLSGIVSTPARQDHPSTTTEPPTPSFDRFQVLALDGGGAKALFTAHVLARMEQDLGVSINDSFDLIAGTSAGGIVALGLGSGLTPSEIVGHYEELVNAVFPAARRRLWRRPRQLTAPIYDADALRAALTKVLGDRLLGHSAKRLVIPAWDVQRGSVHVFKTPHHTRLTRDWRIPMVDIAMATSAAPLYFPAARVDGHRLIDGGVWANNPSVVAIAEAVSMLDVPLASIRVLNVGTIDQLTNHPKRLDRGGLLNWAKPIAPLILNAGSRGGQGIAEHLIGKDAYTRFDARVPGDLYALDSADPKDLAGLAASASRELSPIYTERFTGHRAAEYKPLIGDRHRGGPTSTSTTEVPDEAH</sequence>
<feature type="short sequence motif" description="DGA/G" evidence="2">
    <location>
        <begin position="215"/>
        <end position="217"/>
    </location>
</feature>
<dbReference type="Gene3D" id="3.40.1090.10">
    <property type="entry name" value="Cytosolic phospholipase A2 catalytic domain"/>
    <property type="match status" value="1"/>
</dbReference>
<organism evidence="5 6">
    <name type="scientific">Intrasporangium chromatireducens Q5-1</name>
    <dbReference type="NCBI Taxonomy" id="584657"/>
    <lineage>
        <taxon>Bacteria</taxon>
        <taxon>Bacillati</taxon>
        <taxon>Actinomycetota</taxon>
        <taxon>Actinomycetes</taxon>
        <taxon>Micrococcales</taxon>
        <taxon>Intrasporangiaceae</taxon>
        <taxon>Intrasporangium</taxon>
    </lineage>
</organism>
<feature type="short sequence motif" description="GXSXG" evidence="2">
    <location>
        <begin position="82"/>
        <end position="86"/>
    </location>
</feature>
<proteinExistence type="predicted"/>
<feature type="compositionally biased region" description="Polar residues" evidence="3">
    <location>
        <begin position="1"/>
        <end position="10"/>
    </location>
</feature>
<protein>
    <submittedName>
        <fullName evidence="5">Patatin</fullName>
    </submittedName>
</protein>
<dbReference type="AlphaFoldDB" id="W9GTD1"/>
<evidence type="ECO:0000256" key="3">
    <source>
        <dbReference type="SAM" id="MobiDB-lite"/>
    </source>
</evidence>
<dbReference type="InterPro" id="IPR016035">
    <property type="entry name" value="Acyl_Trfase/lysoPLipase"/>
</dbReference>
<dbReference type="InterPro" id="IPR002641">
    <property type="entry name" value="PNPLA_dom"/>
</dbReference>
<feature type="region of interest" description="Disordered" evidence="3">
    <location>
        <begin position="347"/>
        <end position="371"/>
    </location>
</feature>
<gene>
    <name evidence="5" type="ORF">N864_10945</name>
</gene>
<evidence type="ECO:0000256" key="2">
    <source>
        <dbReference type="PROSITE-ProRule" id="PRU01161"/>
    </source>
</evidence>
<dbReference type="Proteomes" id="UP000019494">
    <property type="component" value="Unassembled WGS sequence"/>
</dbReference>
<feature type="domain" description="PNPLA" evidence="4">
    <location>
        <begin position="46"/>
        <end position="228"/>
    </location>
</feature>
<dbReference type="CDD" id="cd07199">
    <property type="entry name" value="Pat17_PNPLA8_PNPLA9_like"/>
    <property type="match status" value="1"/>
</dbReference>
<evidence type="ECO:0000313" key="5">
    <source>
        <dbReference type="EMBL" id="EWT07139.1"/>
    </source>
</evidence>
<dbReference type="OrthoDB" id="9807112at2"/>
<comment type="caution">
    <text evidence="5">The sequence shown here is derived from an EMBL/GenBank/DDBJ whole genome shotgun (WGS) entry which is preliminary data.</text>
</comment>
<dbReference type="InterPro" id="IPR047156">
    <property type="entry name" value="Teg/CotR/CapV-like"/>
</dbReference>
<dbReference type="PATRIC" id="fig|584657.3.peg.892"/>
<keyword evidence="2" id="KW-0378">Hydrolase</keyword>
<keyword evidence="1 2" id="KW-0443">Lipid metabolism</keyword>
<dbReference type="PANTHER" id="PTHR24138">
    <property type="entry name" value="INTRACELLLAR PHOSPHOLIPASE A FAMILY"/>
    <property type="match status" value="1"/>
</dbReference>
<dbReference type="GO" id="GO:0016787">
    <property type="term" value="F:hydrolase activity"/>
    <property type="evidence" value="ECO:0007669"/>
    <property type="project" value="UniProtKB-UniRule"/>
</dbReference>
<dbReference type="GO" id="GO:0016042">
    <property type="term" value="P:lipid catabolic process"/>
    <property type="evidence" value="ECO:0007669"/>
    <property type="project" value="UniProtKB-UniRule"/>
</dbReference>
<dbReference type="SUPFAM" id="SSF52151">
    <property type="entry name" value="FabD/lysophospholipase-like"/>
    <property type="match status" value="1"/>
</dbReference>
<dbReference type="RefSeq" id="WP_034713948.1">
    <property type="nucleotide sequence ID" value="NZ_AWQS01000020.1"/>
</dbReference>
<feature type="region of interest" description="Disordered" evidence="3">
    <location>
        <begin position="1"/>
        <end position="40"/>
    </location>
</feature>
<evidence type="ECO:0000256" key="1">
    <source>
        <dbReference type="ARBA" id="ARBA00023098"/>
    </source>
</evidence>
<keyword evidence="2" id="KW-0442">Lipid degradation</keyword>
<evidence type="ECO:0000313" key="6">
    <source>
        <dbReference type="Proteomes" id="UP000019494"/>
    </source>
</evidence>
<reference evidence="6" key="1">
    <citation type="submission" date="2013-08" db="EMBL/GenBank/DDBJ databases">
        <title>Intrasporangium oryzae NRRL B-24470.</title>
        <authorList>
            <person name="Liu H."/>
            <person name="Wang G."/>
        </authorList>
    </citation>
    <scope>NUCLEOTIDE SEQUENCE [LARGE SCALE GENOMIC DNA]</scope>
    <source>
        <strain evidence="6">Q5-1</strain>
    </source>
</reference>
<dbReference type="Pfam" id="PF01734">
    <property type="entry name" value="Patatin"/>
    <property type="match status" value="1"/>
</dbReference>
<feature type="active site" description="Proton acceptor" evidence="2">
    <location>
        <position position="215"/>
    </location>
</feature>
<feature type="active site" description="Nucleophile" evidence="2">
    <location>
        <position position="84"/>
    </location>
</feature>
<dbReference type="NCBIfam" id="NF041079">
    <property type="entry name" value="CBASS_lipase"/>
    <property type="match status" value="1"/>
</dbReference>
<dbReference type="EMBL" id="AWQS01000020">
    <property type="protein sequence ID" value="EWT07139.1"/>
    <property type="molecule type" value="Genomic_DNA"/>
</dbReference>
<accession>W9GTD1</accession>